<protein>
    <submittedName>
        <fullName evidence="2">Histone deacetylase hdac2</fullName>
    </submittedName>
</protein>
<organism evidence="2 3">
    <name type="scientific">Cystoisospora suis</name>
    <dbReference type="NCBI Taxonomy" id="483139"/>
    <lineage>
        <taxon>Eukaryota</taxon>
        <taxon>Sar</taxon>
        <taxon>Alveolata</taxon>
        <taxon>Apicomplexa</taxon>
        <taxon>Conoidasida</taxon>
        <taxon>Coccidia</taxon>
        <taxon>Eucoccidiorida</taxon>
        <taxon>Eimeriorina</taxon>
        <taxon>Sarcocystidae</taxon>
        <taxon>Cystoisospora</taxon>
    </lineage>
</organism>
<dbReference type="InterPro" id="IPR000286">
    <property type="entry name" value="HDACs"/>
</dbReference>
<evidence type="ECO:0000259" key="1">
    <source>
        <dbReference type="Pfam" id="PF00850"/>
    </source>
</evidence>
<reference evidence="2 3" key="1">
    <citation type="journal article" date="2017" name="Int. J. Parasitol.">
        <title>The genome of the protozoan parasite Cystoisospora suis and a reverse vaccinology approach to identify vaccine candidates.</title>
        <authorList>
            <person name="Palmieri N."/>
            <person name="Shrestha A."/>
            <person name="Ruttkowski B."/>
            <person name="Beck T."/>
            <person name="Vogl C."/>
            <person name="Tomley F."/>
            <person name="Blake D.P."/>
            <person name="Joachim A."/>
        </authorList>
    </citation>
    <scope>NUCLEOTIDE SEQUENCE [LARGE SCALE GENOMIC DNA]</scope>
    <source>
        <strain evidence="2 3">Wien I</strain>
    </source>
</reference>
<dbReference type="RefSeq" id="XP_067922070.1">
    <property type="nucleotide sequence ID" value="XM_068065959.1"/>
</dbReference>
<evidence type="ECO:0000313" key="3">
    <source>
        <dbReference type="Proteomes" id="UP000221165"/>
    </source>
</evidence>
<dbReference type="Proteomes" id="UP000221165">
    <property type="component" value="Unassembled WGS sequence"/>
</dbReference>
<feature type="non-terminal residue" evidence="2">
    <location>
        <position position="1"/>
    </location>
</feature>
<dbReference type="InterPro" id="IPR037138">
    <property type="entry name" value="His_deacetylse_dom_sf"/>
</dbReference>
<dbReference type="Gene3D" id="3.40.800.20">
    <property type="entry name" value="Histone deacetylase domain"/>
    <property type="match status" value="1"/>
</dbReference>
<comment type="caution">
    <text evidence="2">The sequence shown here is derived from an EMBL/GenBank/DDBJ whole genome shotgun (WGS) entry which is preliminary data.</text>
</comment>
<evidence type="ECO:0000313" key="2">
    <source>
        <dbReference type="EMBL" id="PHJ20382.1"/>
    </source>
</evidence>
<gene>
    <name evidence="2" type="ORF">CSUI_005789</name>
</gene>
<dbReference type="GeneID" id="94429170"/>
<dbReference type="SUPFAM" id="SSF52768">
    <property type="entry name" value="Arginase/deacetylase"/>
    <property type="match status" value="1"/>
</dbReference>
<dbReference type="OrthoDB" id="1918432at2759"/>
<feature type="domain" description="Histone deacetylase" evidence="1">
    <location>
        <begin position="2"/>
        <end position="57"/>
    </location>
</feature>
<dbReference type="AlphaFoldDB" id="A0A2C6KWD0"/>
<name>A0A2C6KWD0_9APIC</name>
<sequence length="57" mass="6443">AGGLHHGKKHEASGFCYINDCVLSALEFLRFKHRVLYVDVDIHHGDGVEEAFYTSPR</sequence>
<accession>A0A2C6KWD0</accession>
<dbReference type="InterPro" id="IPR023801">
    <property type="entry name" value="His_deacetylse_dom"/>
</dbReference>
<dbReference type="GO" id="GO:0004407">
    <property type="term" value="F:histone deacetylase activity"/>
    <property type="evidence" value="ECO:0007669"/>
    <property type="project" value="TreeGrafter"/>
</dbReference>
<dbReference type="PANTHER" id="PTHR10625">
    <property type="entry name" value="HISTONE DEACETYLASE HDAC1-RELATED"/>
    <property type="match status" value="1"/>
</dbReference>
<dbReference type="InterPro" id="IPR023696">
    <property type="entry name" value="Ureohydrolase_dom_sf"/>
</dbReference>
<keyword evidence="3" id="KW-1185">Reference proteome</keyword>
<dbReference type="EMBL" id="MIGC01002805">
    <property type="protein sequence ID" value="PHJ20382.1"/>
    <property type="molecule type" value="Genomic_DNA"/>
</dbReference>
<dbReference type="Pfam" id="PF00850">
    <property type="entry name" value="Hist_deacetyl"/>
    <property type="match status" value="1"/>
</dbReference>
<dbReference type="PRINTS" id="PR01270">
    <property type="entry name" value="HDASUPER"/>
</dbReference>
<proteinExistence type="predicted"/>
<dbReference type="PANTHER" id="PTHR10625:SF10">
    <property type="entry name" value="HISTONE DEACETYLASE HDAC1"/>
    <property type="match status" value="1"/>
</dbReference>
<dbReference type="GO" id="GO:0040029">
    <property type="term" value="P:epigenetic regulation of gene expression"/>
    <property type="evidence" value="ECO:0007669"/>
    <property type="project" value="TreeGrafter"/>
</dbReference>
<dbReference type="VEuPathDB" id="ToxoDB:CSUI_005789"/>